<evidence type="ECO:0000256" key="1">
    <source>
        <dbReference type="ARBA" id="ARBA00006284"/>
    </source>
</evidence>
<evidence type="ECO:0000256" key="3">
    <source>
        <dbReference type="ARBA" id="ARBA00022777"/>
    </source>
</evidence>
<evidence type="ECO:0000313" key="6">
    <source>
        <dbReference type="Proteomes" id="UP001432000"/>
    </source>
</evidence>
<organism evidence="5 6">
    <name type="scientific">Rhodococcus sovatensis</name>
    <dbReference type="NCBI Taxonomy" id="1805840"/>
    <lineage>
        <taxon>Bacteria</taxon>
        <taxon>Bacillati</taxon>
        <taxon>Actinomycetota</taxon>
        <taxon>Actinomycetes</taxon>
        <taxon>Mycobacteriales</taxon>
        <taxon>Nocardiaceae</taxon>
        <taxon>Rhodococcus</taxon>
    </lineage>
</organism>
<dbReference type="EC" id="2.7.1.31" evidence="5"/>
<dbReference type="Gene3D" id="3.40.50.10350">
    <property type="entry name" value="Glycerate kinase, domain 1"/>
    <property type="match status" value="2"/>
</dbReference>
<dbReference type="InterPro" id="IPR036129">
    <property type="entry name" value="Glycerate_kinase_sf"/>
</dbReference>
<gene>
    <name evidence="5" type="ORF">WDS16_07095</name>
</gene>
<dbReference type="InterPro" id="IPR004381">
    <property type="entry name" value="Glycerate_kinase"/>
</dbReference>
<dbReference type="InterPro" id="IPR018193">
    <property type="entry name" value="Glyc_kinase_flavodox-like_fold"/>
</dbReference>
<keyword evidence="2 4" id="KW-0808">Transferase</keyword>
<evidence type="ECO:0000313" key="5">
    <source>
        <dbReference type="EMBL" id="WXG70274.1"/>
    </source>
</evidence>
<proteinExistence type="inferred from homology"/>
<dbReference type="SUPFAM" id="SSF110738">
    <property type="entry name" value="Glycerate kinase I"/>
    <property type="match status" value="1"/>
</dbReference>
<keyword evidence="3 4" id="KW-0418">Kinase</keyword>
<accession>A0ABZ2PMM4</accession>
<evidence type="ECO:0000256" key="2">
    <source>
        <dbReference type="ARBA" id="ARBA00022679"/>
    </source>
</evidence>
<dbReference type="PIRSF" id="PIRSF006078">
    <property type="entry name" value="GlxK"/>
    <property type="match status" value="1"/>
</dbReference>
<dbReference type="GO" id="GO:0008887">
    <property type="term" value="F:glycerate kinase activity"/>
    <property type="evidence" value="ECO:0007669"/>
    <property type="project" value="UniProtKB-EC"/>
</dbReference>
<reference evidence="5 6" key="1">
    <citation type="submission" date="2024-03" db="EMBL/GenBank/DDBJ databases">
        <title>Natural products discovery in diverse microorganisms through a two-stage MS feature dereplication strategy.</title>
        <authorList>
            <person name="Zhang R."/>
        </authorList>
    </citation>
    <scope>NUCLEOTIDE SEQUENCE [LARGE SCALE GENOMIC DNA]</scope>
    <source>
        <strain evidence="5 6">18930</strain>
    </source>
</reference>
<dbReference type="Pfam" id="PF02595">
    <property type="entry name" value="Gly_kinase"/>
    <property type="match status" value="2"/>
</dbReference>
<dbReference type="PANTHER" id="PTHR21599">
    <property type="entry name" value="GLYCERATE KINASE"/>
    <property type="match status" value="1"/>
</dbReference>
<name>A0ABZ2PMM4_9NOCA</name>
<dbReference type="PANTHER" id="PTHR21599:SF0">
    <property type="entry name" value="GLYCERATE KINASE"/>
    <property type="match status" value="1"/>
</dbReference>
<keyword evidence="6" id="KW-1185">Reference proteome</keyword>
<dbReference type="InterPro" id="IPR018197">
    <property type="entry name" value="Glycerate_kinase_RE-like"/>
</dbReference>
<dbReference type="Proteomes" id="UP001432000">
    <property type="component" value="Chromosome"/>
</dbReference>
<dbReference type="EMBL" id="CP147846">
    <property type="protein sequence ID" value="WXG70274.1"/>
    <property type="molecule type" value="Genomic_DNA"/>
</dbReference>
<dbReference type="RefSeq" id="WP_338891569.1">
    <property type="nucleotide sequence ID" value="NZ_CP147846.1"/>
</dbReference>
<evidence type="ECO:0000256" key="4">
    <source>
        <dbReference type="PIRNR" id="PIRNR006078"/>
    </source>
</evidence>
<sequence>MRVMVAPDSFGDTLTATEAADAIGRGWRQARSSDELVIAPQSDGGPGFVDVLSTRLGTIQVLDVDGPLGDAVRARWLLDGSTAYIEAAGACGLSLLGGPPTTQTALKSSSYGVGQLIAVALAVDGVDRIYVGLGGSSCTDGGRGMIRALGGLAMAAQSLQHIDLVAATDVENPLLGEGGAAHVFGPQKGADSNLVEMLEDLNRDWATVLEIQCGKNVAEMPGAGAAGGIGAALFALGGRSESGASVVAEVTDQPAVLSSVDLVLTGEGKFDSQSLRGKLVTRLAEAGAGSGVETIVIAGQVQLDPSQLESTGIVRAYSVTEFAGSVEKSMSDAEHQLELLAKHAAEEYSAIRP</sequence>
<protein>
    <submittedName>
        <fullName evidence="5">Glycerate kinase</fullName>
        <ecNumber evidence="5">2.7.1.31</ecNumber>
    </submittedName>
</protein>
<dbReference type="Gene3D" id="3.90.1510.10">
    <property type="entry name" value="Glycerate kinase, domain 2"/>
    <property type="match status" value="2"/>
</dbReference>
<comment type="similarity">
    <text evidence="1 4">Belongs to the glycerate kinase type-1 family.</text>
</comment>